<evidence type="ECO:0000256" key="9">
    <source>
        <dbReference type="ARBA" id="ARBA00023002"/>
    </source>
</evidence>
<dbReference type="InterPro" id="IPR001128">
    <property type="entry name" value="Cyt_P450"/>
</dbReference>
<proteinExistence type="inferred from homology"/>
<dbReference type="GO" id="GO:0016705">
    <property type="term" value="F:oxidoreductase activity, acting on paired donors, with incorporation or reduction of molecular oxygen"/>
    <property type="evidence" value="ECO:0007669"/>
    <property type="project" value="InterPro"/>
</dbReference>
<dbReference type="Pfam" id="PF00067">
    <property type="entry name" value="p450"/>
    <property type="match status" value="1"/>
</dbReference>
<dbReference type="EMBL" id="JAQJAE010000006">
    <property type="protein sequence ID" value="KAJ5589222.1"/>
    <property type="molecule type" value="Genomic_DNA"/>
</dbReference>
<keyword evidence="8 16" id="KW-1133">Transmembrane helix</keyword>
<accession>A0AAD6DMS6</accession>
<comment type="pathway">
    <text evidence="3">Secondary metabolite biosynthesis.</text>
</comment>
<feature type="transmembrane region" description="Helical" evidence="16">
    <location>
        <begin position="34"/>
        <end position="50"/>
    </location>
</feature>
<dbReference type="InterPro" id="IPR050121">
    <property type="entry name" value="Cytochrome_P450_monoxygenase"/>
</dbReference>
<name>A0AAD6DMS6_9EURO</name>
<keyword evidence="9" id="KW-0560">Oxidoreductase</keyword>
<dbReference type="GO" id="GO:0043386">
    <property type="term" value="P:mycotoxin biosynthetic process"/>
    <property type="evidence" value="ECO:0007669"/>
    <property type="project" value="UniProtKB-ARBA"/>
</dbReference>
<evidence type="ECO:0000256" key="15">
    <source>
        <dbReference type="PIRSR" id="PIRSR602401-1"/>
    </source>
</evidence>
<evidence type="ECO:0000256" key="10">
    <source>
        <dbReference type="ARBA" id="ARBA00023004"/>
    </source>
</evidence>
<feature type="transmembrane region" description="Helical" evidence="16">
    <location>
        <begin position="6"/>
        <end position="22"/>
    </location>
</feature>
<evidence type="ECO:0000256" key="8">
    <source>
        <dbReference type="ARBA" id="ARBA00022989"/>
    </source>
</evidence>
<comment type="caution">
    <text evidence="17">The sequence shown here is derived from an EMBL/GenBank/DDBJ whole genome shotgun (WGS) entry which is preliminary data.</text>
</comment>
<dbReference type="GO" id="GO:0020037">
    <property type="term" value="F:heme binding"/>
    <property type="evidence" value="ECO:0007669"/>
    <property type="project" value="InterPro"/>
</dbReference>
<reference evidence="17" key="2">
    <citation type="submission" date="2023-01" db="EMBL/GenBank/DDBJ databases">
        <authorList>
            <person name="Petersen C."/>
        </authorList>
    </citation>
    <scope>NUCLEOTIDE SEQUENCE</scope>
    <source>
        <strain evidence="17">IBT 12815</strain>
    </source>
</reference>
<comment type="subcellular location">
    <subcellularLocation>
        <location evidence="2">Membrane</location>
    </subcellularLocation>
</comment>
<dbReference type="GO" id="GO:1902181">
    <property type="term" value="P:verruculogen biosynthetic process"/>
    <property type="evidence" value="ECO:0007669"/>
    <property type="project" value="UniProtKB-ARBA"/>
</dbReference>
<evidence type="ECO:0000256" key="13">
    <source>
        <dbReference type="ARBA" id="ARBA00068045"/>
    </source>
</evidence>
<reference evidence="17" key="1">
    <citation type="journal article" date="2023" name="IMA Fungus">
        <title>Comparative genomic study of the Penicillium genus elucidates a diverse pangenome and 15 lateral gene transfer events.</title>
        <authorList>
            <person name="Petersen C."/>
            <person name="Sorensen T."/>
            <person name="Nielsen M.R."/>
            <person name="Sondergaard T.E."/>
            <person name="Sorensen J.L."/>
            <person name="Fitzpatrick D.A."/>
            <person name="Frisvad J.C."/>
            <person name="Nielsen K.L."/>
        </authorList>
    </citation>
    <scope>NUCLEOTIDE SEQUENCE</scope>
    <source>
        <strain evidence="17">IBT 12815</strain>
    </source>
</reference>
<keyword evidence="12 16" id="KW-0472">Membrane</keyword>
<keyword evidence="11" id="KW-0503">Monooxygenase</keyword>
<dbReference type="GO" id="GO:0005506">
    <property type="term" value="F:iron ion binding"/>
    <property type="evidence" value="ECO:0007669"/>
    <property type="project" value="InterPro"/>
</dbReference>
<dbReference type="SUPFAM" id="SSF48264">
    <property type="entry name" value="Cytochrome P450"/>
    <property type="match status" value="1"/>
</dbReference>
<dbReference type="FunFam" id="1.10.630.10:FF:000063">
    <property type="entry name" value="Cytochrome P450 monooxygenase"/>
    <property type="match status" value="1"/>
</dbReference>
<evidence type="ECO:0000313" key="18">
    <source>
        <dbReference type="Proteomes" id="UP001213799"/>
    </source>
</evidence>
<keyword evidence="5 15" id="KW-0349">Heme</keyword>
<dbReference type="AlphaFoldDB" id="A0AAD6DMS6"/>
<gene>
    <name evidence="17" type="ORF">N7537_011900</name>
</gene>
<feature type="binding site" description="axial binding residue" evidence="15">
    <location>
        <position position="482"/>
    </location>
    <ligand>
        <name>heme</name>
        <dbReference type="ChEBI" id="CHEBI:30413"/>
    </ligand>
    <ligandPart>
        <name>Fe</name>
        <dbReference type="ChEBI" id="CHEBI:18248"/>
    </ligandPart>
</feature>
<evidence type="ECO:0000256" key="16">
    <source>
        <dbReference type="SAM" id="Phobius"/>
    </source>
</evidence>
<dbReference type="GO" id="GO:0016020">
    <property type="term" value="C:membrane"/>
    <property type="evidence" value="ECO:0007669"/>
    <property type="project" value="UniProtKB-SubCell"/>
</dbReference>
<dbReference type="PRINTS" id="PR00385">
    <property type="entry name" value="P450"/>
</dbReference>
<evidence type="ECO:0000256" key="11">
    <source>
        <dbReference type="ARBA" id="ARBA00023033"/>
    </source>
</evidence>
<dbReference type="GO" id="GO:0004497">
    <property type="term" value="F:monooxygenase activity"/>
    <property type="evidence" value="ECO:0007669"/>
    <property type="project" value="UniProtKB-KW"/>
</dbReference>
<evidence type="ECO:0000256" key="14">
    <source>
        <dbReference type="ARBA" id="ARBA00081244"/>
    </source>
</evidence>
<dbReference type="InterPro" id="IPR002401">
    <property type="entry name" value="Cyt_P450_E_grp-I"/>
</dbReference>
<evidence type="ECO:0000256" key="1">
    <source>
        <dbReference type="ARBA" id="ARBA00001971"/>
    </source>
</evidence>
<feature type="transmembrane region" description="Helical" evidence="16">
    <location>
        <begin position="62"/>
        <end position="82"/>
    </location>
</feature>
<dbReference type="CDD" id="cd11061">
    <property type="entry name" value="CYP67-like"/>
    <property type="match status" value="1"/>
</dbReference>
<evidence type="ECO:0000256" key="7">
    <source>
        <dbReference type="ARBA" id="ARBA00022723"/>
    </source>
</evidence>
<dbReference type="InterPro" id="IPR036396">
    <property type="entry name" value="Cyt_P450_sf"/>
</dbReference>
<dbReference type="RefSeq" id="XP_056748241.1">
    <property type="nucleotide sequence ID" value="XM_056902954.1"/>
</dbReference>
<evidence type="ECO:0000256" key="2">
    <source>
        <dbReference type="ARBA" id="ARBA00004370"/>
    </source>
</evidence>
<keyword evidence="7 15" id="KW-0479">Metal-binding</keyword>
<evidence type="ECO:0000256" key="12">
    <source>
        <dbReference type="ARBA" id="ARBA00023136"/>
    </source>
</evidence>
<dbReference type="PANTHER" id="PTHR24305:SF112">
    <property type="entry name" value="L-ORNITHINE-N5-MONOOXYGENASE (EUROFUNG)"/>
    <property type="match status" value="1"/>
</dbReference>
<dbReference type="GeneID" id="81593196"/>
<dbReference type="Proteomes" id="UP001213799">
    <property type="component" value="Unassembled WGS sequence"/>
</dbReference>
<evidence type="ECO:0000256" key="5">
    <source>
        <dbReference type="ARBA" id="ARBA00022617"/>
    </source>
</evidence>
<evidence type="ECO:0000256" key="6">
    <source>
        <dbReference type="ARBA" id="ARBA00022692"/>
    </source>
</evidence>
<protein>
    <recommendedName>
        <fullName evidence="13">Cytochrome P450 monooxygenase poxM</fullName>
    </recommendedName>
    <alternativeName>
        <fullName evidence="14">Oxaleimides biosynthesis cluster protein M</fullName>
    </alternativeName>
</protein>
<comment type="cofactor">
    <cofactor evidence="1 15">
        <name>heme</name>
        <dbReference type="ChEBI" id="CHEBI:30413"/>
    </cofactor>
</comment>
<evidence type="ECO:0000313" key="17">
    <source>
        <dbReference type="EMBL" id="KAJ5589222.1"/>
    </source>
</evidence>
<evidence type="ECO:0000256" key="4">
    <source>
        <dbReference type="ARBA" id="ARBA00010617"/>
    </source>
</evidence>
<organism evidence="17 18">
    <name type="scientific">Penicillium hordei</name>
    <dbReference type="NCBI Taxonomy" id="40994"/>
    <lineage>
        <taxon>Eukaryota</taxon>
        <taxon>Fungi</taxon>
        <taxon>Dikarya</taxon>
        <taxon>Ascomycota</taxon>
        <taxon>Pezizomycotina</taxon>
        <taxon>Eurotiomycetes</taxon>
        <taxon>Eurotiomycetidae</taxon>
        <taxon>Eurotiales</taxon>
        <taxon>Aspergillaceae</taxon>
        <taxon>Penicillium</taxon>
    </lineage>
</organism>
<sequence>MMVPVIPAMAWVAGVFSHLAFFRIGEHHLYGRRYALTAVGSLMCSIFLHSQFSDRLILESVIWSSSLAVCYLAGIYASLIVYRCIFHPLRNIPGPLGCRIFSSWFTTYLANQDAFRQLENLHSRYGPFLRIGSNDISVAHPKAVQAIYGPGSKCRKAPWYDLGHPMVSLQSTRDKSLHDQRRRIWSGAFGDRNMRDYEMRTVRYRALLVKAIDESKNQPLDMTKWFNLYTFDVMGDLAFGASFDMLETSKEHEALRLLNSGLTPLAYMLPVWFFRLMTGIPGIARDWWKFISYCTSQMEERIKMKSSTPDIMSCLLKPLNNKTPTGLDYMLLQGVSQLIVVAGSDTTSATLIHIFRFLVEHPQHVDVLRTEFKNLPRMELGDYQPSDLAELKHLNGVINEALRLYPPVPSALPRVTPPEGLIIDGTFIPGNTTLYCPQYVLGRNPECYPKPKEFIPERWYSRPDLMQDASAFAPFSAGPYGCIARPLALLNIRATVARILIDYDVSLAPGVSLNEFDQGLKEHFTLAPAPLRLCFNKL</sequence>
<dbReference type="Gene3D" id="1.10.630.10">
    <property type="entry name" value="Cytochrome P450"/>
    <property type="match status" value="1"/>
</dbReference>
<keyword evidence="10 15" id="KW-0408">Iron</keyword>
<keyword evidence="18" id="KW-1185">Reference proteome</keyword>
<evidence type="ECO:0000256" key="3">
    <source>
        <dbReference type="ARBA" id="ARBA00005179"/>
    </source>
</evidence>
<dbReference type="PANTHER" id="PTHR24305">
    <property type="entry name" value="CYTOCHROME P450"/>
    <property type="match status" value="1"/>
</dbReference>
<comment type="similarity">
    <text evidence="4">Belongs to the cytochrome P450 family.</text>
</comment>
<keyword evidence="6 16" id="KW-0812">Transmembrane</keyword>
<dbReference type="PRINTS" id="PR00463">
    <property type="entry name" value="EP450I"/>
</dbReference>